<evidence type="ECO:0000313" key="1">
    <source>
        <dbReference type="EMBL" id="GME84128.1"/>
    </source>
</evidence>
<proteinExistence type="predicted"/>
<accession>A0ACB5T9S6</accession>
<reference evidence="1" key="1">
    <citation type="submission" date="2023-04" db="EMBL/GenBank/DDBJ databases">
        <title>Ambrosiozyma monospora NBRC 10751.</title>
        <authorList>
            <person name="Ichikawa N."/>
            <person name="Sato H."/>
            <person name="Tonouchi N."/>
        </authorList>
    </citation>
    <scope>NUCLEOTIDE SEQUENCE</scope>
    <source>
        <strain evidence="1">NBRC 10751</strain>
    </source>
</reference>
<sequence length="100" mass="11929">MIQIKRWIMDHDLMMGINVIRRKLVRRLKKSPRVNQSTITPPPFISIIKKGKYFPQDQHINLNQLPKNKLQRKIILTMKRTMINPLMTQLQTDPISWAKN</sequence>
<dbReference type="EMBL" id="BSXS01005281">
    <property type="protein sequence ID" value="GME84128.1"/>
    <property type="molecule type" value="Genomic_DNA"/>
</dbReference>
<dbReference type="Proteomes" id="UP001165064">
    <property type="component" value="Unassembled WGS sequence"/>
</dbReference>
<comment type="caution">
    <text evidence="1">The sequence shown here is derived from an EMBL/GenBank/DDBJ whole genome shotgun (WGS) entry which is preliminary data.</text>
</comment>
<organism evidence="1 2">
    <name type="scientific">Ambrosiozyma monospora</name>
    <name type="common">Yeast</name>
    <name type="synonym">Endomycopsis monosporus</name>
    <dbReference type="NCBI Taxonomy" id="43982"/>
    <lineage>
        <taxon>Eukaryota</taxon>
        <taxon>Fungi</taxon>
        <taxon>Dikarya</taxon>
        <taxon>Ascomycota</taxon>
        <taxon>Saccharomycotina</taxon>
        <taxon>Pichiomycetes</taxon>
        <taxon>Pichiales</taxon>
        <taxon>Pichiaceae</taxon>
        <taxon>Ambrosiozyma</taxon>
    </lineage>
</organism>
<evidence type="ECO:0000313" key="2">
    <source>
        <dbReference type="Proteomes" id="UP001165064"/>
    </source>
</evidence>
<name>A0ACB5T9S6_AMBMO</name>
<keyword evidence="2" id="KW-1185">Reference proteome</keyword>
<gene>
    <name evidence="1" type="ORF">Amon02_000662400</name>
</gene>
<protein>
    <submittedName>
        <fullName evidence="1">Unnamed protein product</fullName>
    </submittedName>
</protein>